<sequence length="39" mass="4687">MLRNVNLWIADVNHYQIMSIFNNLIPLNEDKRDLIPYSI</sequence>
<gene>
    <name evidence="1" type="ORF">METZ01_LOCUS376983</name>
</gene>
<reference evidence="1" key="1">
    <citation type="submission" date="2018-05" db="EMBL/GenBank/DDBJ databases">
        <authorList>
            <person name="Lanie J.A."/>
            <person name="Ng W.-L."/>
            <person name="Kazmierczak K.M."/>
            <person name="Andrzejewski T.M."/>
            <person name="Davidsen T.M."/>
            <person name="Wayne K.J."/>
            <person name="Tettelin H."/>
            <person name="Glass J.I."/>
            <person name="Rusch D."/>
            <person name="Podicherti R."/>
            <person name="Tsui H.-C.T."/>
            <person name="Winkler M.E."/>
        </authorList>
    </citation>
    <scope>NUCLEOTIDE SEQUENCE</scope>
</reference>
<accession>A0A382TPX9</accession>
<proteinExistence type="predicted"/>
<evidence type="ECO:0000313" key="1">
    <source>
        <dbReference type="EMBL" id="SVD24129.1"/>
    </source>
</evidence>
<dbReference type="EMBL" id="UINC01138278">
    <property type="protein sequence ID" value="SVD24129.1"/>
    <property type="molecule type" value="Genomic_DNA"/>
</dbReference>
<protein>
    <submittedName>
        <fullName evidence="1">Uncharacterized protein</fullName>
    </submittedName>
</protein>
<organism evidence="1">
    <name type="scientific">marine metagenome</name>
    <dbReference type="NCBI Taxonomy" id="408172"/>
    <lineage>
        <taxon>unclassified sequences</taxon>
        <taxon>metagenomes</taxon>
        <taxon>ecological metagenomes</taxon>
    </lineage>
</organism>
<dbReference type="AlphaFoldDB" id="A0A382TPX9"/>
<name>A0A382TPX9_9ZZZZ</name>